<dbReference type="Proteomes" id="UP000016662">
    <property type="component" value="Unassembled WGS sequence"/>
</dbReference>
<accession>U2KKG0</accession>
<gene>
    <name evidence="1" type="ORF">RUMCAL_02374</name>
</gene>
<dbReference type="HOGENOM" id="CLU_2865107_0_0_9"/>
<comment type="caution">
    <text evidence="1">The sequence shown here is derived from an EMBL/GenBank/DDBJ whole genome shotgun (WGS) entry which is preliminary data.</text>
</comment>
<dbReference type="STRING" id="411473.RUMCAL_02374"/>
<dbReference type="AlphaFoldDB" id="U2KKG0"/>
<sequence length="64" mass="7573">MCRDFQQCFHVLFPPLLQEPVSYPFLCRCETGSMATQCFPYNTTKHAPYHFQSVFRIQILTEQP</sequence>
<name>U2KKG0_9FIRM</name>
<reference evidence="1 2" key="1">
    <citation type="submission" date="2013-07" db="EMBL/GenBank/DDBJ databases">
        <authorList>
            <person name="Weinstock G."/>
            <person name="Sodergren E."/>
            <person name="Wylie T."/>
            <person name="Fulton L."/>
            <person name="Fulton R."/>
            <person name="Fronick C."/>
            <person name="O'Laughlin M."/>
            <person name="Godfrey J."/>
            <person name="Miner T."/>
            <person name="Herter B."/>
            <person name="Appelbaum E."/>
            <person name="Cordes M."/>
            <person name="Lek S."/>
            <person name="Wollam A."/>
            <person name="Pepin K.H."/>
            <person name="Palsikar V.B."/>
            <person name="Mitreva M."/>
            <person name="Wilson R.K."/>
        </authorList>
    </citation>
    <scope>NUCLEOTIDE SEQUENCE [LARGE SCALE GENOMIC DNA]</scope>
    <source>
        <strain evidence="1 2">ATCC 27760</strain>
    </source>
</reference>
<proteinExistence type="predicted"/>
<organism evidence="1 2">
    <name type="scientific">Ruminococcus callidus ATCC 27760</name>
    <dbReference type="NCBI Taxonomy" id="411473"/>
    <lineage>
        <taxon>Bacteria</taxon>
        <taxon>Bacillati</taxon>
        <taxon>Bacillota</taxon>
        <taxon>Clostridia</taxon>
        <taxon>Eubacteriales</taxon>
        <taxon>Oscillospiraceae</taxon>
        <taxon>Ruminococcus</taxon>
    </lineage>
</organism>
<protein>
    <submittedName>
        <fullName evidence="1">Uncharacterized protein</fullName>
    </submittedName>
</protein>
<keyword evidence="2" id="KW-1185">Reference proteome</keyword>
<dbReference type="EMBL" id="AWVF01000292">
    <property type="protein sequence ID" value="ERJ92535.1"/>
    <property type="molecule type" value="Genomic_DNA"/>
</dbReference>
<evidence type="ECO:0000313" key="1">
    <source>
        <dbReference type="EMBL" id="ERJ92535.1"/>
    </source>
</evidence>
<evidence type="ECO:0000313" key="2">
    <source>
        <dbReference type="Proteomes" id="UP000016662"/>
    </source>
</evidence>